<evidence type="ECO:0000256" key="14">
    <source>
        <dbReference type="SAM" id="SignalP"/>
    </source>
</evidence>
<dbReference type="CDD" id="cd00054">
    <property type="entry name" value="EGF_CA"/>
    <property type="match status" value="2"/>
</dbReference>
<accession>G3W3J1</accession>
<dbReference type="FunFam" id="2.10.25.10:FF:000476">
    <property type="entry name" value="nephronectin isoform X1"/>
    <property type="match status" value="1"/>
</dbReference>
<dbReference type="SUPFAM" id="SSF57196">
    <property type="entry name" value="EGF/Laminin"/>
    <property type="match status" value="1"/>
</dbReference>
<gene>
    <name evidence="17" type="primary">EGFL6</name>
</gene>
<dbReference type="CTD" id="25975"/>
<dbReference type="AlphaFoldDB" id="G3W3J1"/>
<dbReference type="InterPro" id="IPR024731">
    <property type="entry name" value="NELL2-like_EGF"/>
</dbReference>
<keyword evidence="8" id="KW-0677">Repeat</keyword>
<evidence type="ECO:0000256" key="9">
    <source>
        <dbReference type="ARBA" id="ARBA00022782"/>
    </source>
</evidence>
<evidence type="ECO:0000256" key="8">
    <source>
        <dbReference type="ARBA" id="ARBA00022737"/>
    </source>
</evidence>
<comment type="subcellular location">
    <subcellularLocation>
        <location evidence="1">Secreted</location>
        <location evidence="1">Extracellular space</location>
        <location evidence="1">Extracellular matrix</location>
    </subcellularLocation>
</comment>
<comment type="similarity">
    <text evidence="2">Belongs to the nephronectin family.</text>
</comment>
<dbReference type="GO" id="GO:0005604">
    <property type="term" value="C:basement membrane"/>
    <property type="evidence" value="ECO:0007669"/>
    <property type="project" value="Ensembl"/>
</dbReference>
<evidence type="ECO:0000256" key="3">
    <source>
        <dbReference type="ARBA" id="ARBA00022473"/>
    </source>
</evidence>
<comment type="caution">
    <text evidence="13">Lacks conserved residue(s) required for the propagation of feature annotation.</text>
</comment>
<feature type="signal peptide" evidence="14">
    <location>
        <begin position="1"/>
        <end position="18"/>
    </location>
</feature>
<dbReference type="GeneID" id="100922811"/>
<dbReference type="KEGG" id="shr:100922811"/>
<feature type="chain" id="PRO_5029468894" evidence="14">
    <location>
        <begin position="19"/>
        <end position="550"/>
    </location>
</feature>
<feature type="domain" description="MAM" evidence="16">
    <location>
        <begin position="402"/>
        <end position="548"/>
    </location>
</feature>
<keyword evidence="12" id="KW-1015">Disulfide bond</keyword>
<organism evidence="17 18">
    <name type="scientific">Sarcophilus harrisii</name>
    <name type="common">Tasmanian devil</name>
    <name type="synonym">Sarcophilus laniarius</name>
    <dbReference type="NCBI Taxonomy" id="9305"/>
    <lineage>
        <taxon>Eukaryota</taxon>
        <taxon>Metazoa</taxon>
        <taxon>Chordata</taxon>
        <taxon>Craniata</taxon>
        <taxon>Vertebrata</taxon>
        <taxon>Euteleostomi</taxon>
        <taxon>Mammalia</taxon>
        <taxon>Metatheria</taxon>
        <taxon>Dasyuromorphia</taxon>
        <taxon>Dasyuridae</taxon>
        <taxon>Sarcophilus</taxon>
    </lineage>
</organism>
<dbReference type="InParanoid" id="G3W3J1"/>
<evidence type="ECO:0000256" key="6">
    <source>
        <dbReference type="ARBA" id="ARBA00022536"/>
    </source>
</evidence>
<dbReference type="PROSITE" id="PS50060">
    <property type="entry name" value="MAM_2"/>
    <property type="match status" value="1"/>
</dbReference>
<evidence type="ECO:0000313" key="17">
    <source>
        <dbReference type="Ensembl" id="ENSSHAP00000009996.2"/>
    </source>
</evidence>
<evidence type="ECO:0000259" key="15">
    <source>
        <dbReference type="PROSITE" id="PS50026"/>
    </source>
</evidence>
<keyword evidence="18" id="KW-1185">Reference proteome</keyword>
<dbReference type="InterPro" id="IPR000152">
    <property type="entry name" value="EGF-type_Asp/Asn_hydroxyl_site"/>
</dbReference>
<keyword evidence="7 14" id="KW-0732">Signal</keyword>
<keyword evidence="3" id="KW-0217">Developmental protein</keyword>
<dbReference type="OrthoDB" id="10045365at2759"/>
<dbReference type="GO" id="GO:0030198">
    <property type="term" value="P:extracellular matrix organization"/>
    <property type="evidence" value="ECO:0007669"/>
    <property type="project" value="Ensembl"/>
</dbReference>
<feature type="domain" description="EGF-like" evidence="15">
    <location>
        <begin position="220"/>
        <end position="260"/>
    </location>
</feature>
<dbReference type="SMART" id="SM00137">
    <property type="entry name" value="MAM"/>
    <property type="match status" value="1"/>
</dbReference>
<dbReference type="PANTHER" id="PTHR24050">
    <property type="entry name" value="PA14 DOMAIN-CONTAINING PROTEIN"/>
    <property type="match status" value="1"/>
</dbReference>
<dbReference type="InterPro" id="IPR018097">
    <property type="entry name" value="EGF_Ca-bd_CS"/>
</dbReference>
<reference evidence="17" key="3">
    <citation type="submission" date="2025-09" db="UniProtKB">
        <authorList>
            <consortium name="Ensembl"/>
        </authorList>
    </citation>
    <scope>IDENTIFICATION</scope>
</reference>
<dbReference type="STRING" id="9305.ENSSHAP00000009996"/>
<evidence type="ECO:0000256" key="11">
    <source>
        <dbReference type="ARBA" id="ARBA00022889"/>
    </source>
</evidence>
<reference evidence="17" key="2">
    <citation type="submission" date="2025-08" db="UniProtKB">
        <authorList>
            <consortium name="Ensembl"/>
        </authorList>
    </citation>
    <scope>IDENTIFICATION</scope>
</reference>
<dbReference type="FunCoup" id="G3W3J1">
    <property type="interactions" value="109"/>
</dbReference>
<proteinExistence type="inferred from homology"/>
<dbReference type="PROSITE" id="PS01186">
    <property type="entry name" value="EGF_2"/>
    <property type="match status" value="3"/>
</dbReference>
<evidence type="ECO:0000256" key="13">
    <source>
        <dbReference type="PROSITE-ProRule" id="PRU00076"/>
    </source>
</evidence>
<protein>
    <submittedName>
        <fullName evidence="17">EGF like domain multiple 6</fullName>
    </submittedName>
</protein>
<dbReference type="PROSITE" id="PS00010">
    <property type="entry name" value="ASX_HYDROXYL"/>
    <property type="match status" value="3"/>
</dbReference>
<evidence type="ECO:0000256" key="10">
    <source>
        <dbReference type="ARBA" id="ARBA00022837"/>
    </source>
</evidence>
<dbReference type="GO" id="GO:0016020">
    <property type="term" value="C:membrane"/>
    <property type="evidence" value="ECO:0007669"/>
    <property type="project" value="InterPro"/>
</dbReference>
<sequence length="550" mass="61482">MRASWCPGLSLLLSFVAGGFVKTAASSRSHRSLAFADQPGICHYGPKLECCYGWKKNNKGLCEAVCDHGCKYGECIGPNKCKCFPGFTGKTCNQDMNECGLKPRPCKHRCMNTHGSYKCYCLSGYMLMPDGTCSNSRTCAMTNCQYGCEGMKDEVRCLCPSAGLQLGPNGRACIDIDECSSGKVLCPYNRRCVNTFGSYYCKCHIGFELKYISGRYDCVDINECSANTHKCSIHADCLNTQGAFKCKCRQGYKGNGLHCSAIPENSVKEIFRAPGTIKDSIKKLLAHKNSVKKNEEIKNVIPEPAVTPSIKVLLQPFHYEDSIQTGGAYDEKVKEHENTKREERMEEEEGQIDLKNQIDPEKSLRGDVFFSKVNEAVPFDLFPIQRKVLTSKLEHKDLNSSIDCNFDQGICDWIQDTDDDFDWNPADRDNAVGYYMVVPAFVGHKNNVGRLILLLSNLQPQSSSCLMFNYRLAGERVGTLRVFVKDKNNTLAWEETSSEDGRWRTEKIQLYHEIETTKSVIFEAERGKGKTGEIGLDTVLLVSGICPEVL</sequence>
<dbReference type="InterPro" id="IPR000998">
    <property type="entry name" value="MAM_dom"/>
</dbReference>
<evidence type="ECO:0000256" key="7">
    <source>
        <dbReference type="ARBA" id="ARBA00022729"/>
    </source>
</evidence>
<dbReference type="FunFam" id="2.10.25.10:FF:000187">
    <property type="entry name" value="nephronectin isoform X1"/>
    <property type="match status" value="1"/>
</dbReference>
<dbReference type="Pfam" id="PF07645">
    <property type="entry name" value="EGF_CA"/>
    <property type="match status" value="2"/>
</dbReference>
<dbReference type="InterPro" id="IPR052235">
    <property type="entry name" value="Nephronectin_domain"/>
</dbReference>
<dbReference type="InterPro" id="IPR001881">
    <property type="entry name" value="EGF-like_Ca-bd_dom"/>
</dbReference>
<evidence type="ECO:0000256" key="4">
    <source>
        <dbReference type="ARBA" id="ARBA00022525"/>
    </source>
</evidence>
<dbReference type="GeneTree" id="ENSGT00930000150973"/>
<dbReference type="SUPFAM" id="SSF49899">
    <property type="entry name" value="Concanavalin A-like lectins/glucanases"/>
    <property type="match status" value="1"/>
</dbReference>
<evidence type="ECO:0000256" key="2">
    <source>
        <dbReference type="ARBA" id="ARBA00009738"/>
    </source>
</evidence>
<dbReference type="eggNOG" id="KOG1217">
    <property type="taxonomic scope" value="Eukaryota"/>
</dbReference>
<dbReference type="RefSeq" id="XP_003765626.1">
    <property type="nucleotide sequence ID" value="XM_003765578.2"/>
</dbReference>
<evidence type="ECO:0000256" key="5">
    <source>
        <dbReference type="ARBA" id="ARBA00022530"/>
    </source>
</evidence>
<dbReference type="SMART" id="SM00181">
    <property type="entry name" value="EGF"/>
    <property type="match status" value="5"/>
</dbReference>
<keyword evidence="6 13" id="KW-0245">EGF-like domain</keyword>
<dbReference type="PROSITE" id="PS01187">
    <property type="entry name" value="EGF_CA"/>
    <property type="match status" value="1"/>
</dbReference>
<dbReference type="InterPro" id="IPR049883">
    <property type="entry name" value="NOTCH1_EGF-like"/>
</dbReference>
<dbReference type="PANTHER" id="PTHR24050:SF24">
    <property type="entry name" value="EPIDERMAL GROWTH FACTOR-LIKE PROTEIN 6"/>
    <property type="match status" value="1"/>
</dbReference>
<dbReference type="GO" id="GO:0030154">
    <property type="term" value="P:cell differentiation"/>
    <property type="evidence" value="ECO:0007669"/>
    <property type="project" value="UniProtKB-KW"/>
</dbReference>
<dbReference type="InterPro" id="IPR013320">
    <property type="entry name" value="ConA-like_dom_sf"/>
</dbReference>
<keyword evidence="9" id="KW-0221">Differentiation</keyword>
<evidence type="ECO:0000313" key="18">
    <source>
        <dbReference type="Proteomes" id="UP000007648"/>
    </source>
</evidence>
<keyword evidence="11" id="KW-0130">Cell adhesion</keyword>
<keyword evidence="5" id="KW-0272">Extracellular matrix</keyword>
<dbReference type="Proteomes" id="UP000007648">
    <property type="component" value="Unassembled WGS sequence"/>
</dbReference>
<dbReference type="Gene3D" id="2.60.120.200">
    <property type="match status" value="1"/>
</dbReference>
<dbReference type="CDD" id="cd06263">
    <property type="entry name" value="MAM"/>
    <property type="match status" value="1"/>
</dbReference>
<evidence type="ECO:0000256" key="1">
    <source>
        <dbReference type="ARBA" id="ARBA00004498"/>
    </source>
</evidence>
<dbReference type="GO" id="GO:0010811">
    <property type="term" value="P:positive regulation of cell-substrate adhesion"/>
    <property type="evidence" value="ECO:0007669"/>
    <property type="project" value="Ensembl"/>
</dbReference>
<dbReference type="Pfam" id="PF12947">
    <property type="entry name" value="EGF_3"/>
    <property type="match status" value="1"/>
</dbReference>
<dbReference type="FunFam" id="2.10.25.10:FF:000038">
    <property type="entry name" value="Fibrillin 2"/>
    <property type="match status" value="1"/>
</dbReference>
<dbReference type="InterPro" id="IPR000742">
    <property type="entry name" value="EGF"/>
</dbReference>
<keyword evidence="10" id="KW-0106">Calcium</keyword>
<dbReference type="GO" id="GO:0007155">
    <property type="term" value="P:cell adhesion"/>
    <property type="evidence" value="ECO:0007669"/>
    <property type="project" value="UniProtKB-KW"/>
</dbReference>
<keyword evidence="4" id="KW-0964">Secreted</keyword>
<evidence type="ECO:0000259" key="16">
    <source>
        <dbReference type="PROSITE" id="PS50060"/>
    </source>
</evidence>
<evidence type="ECO:0000256" key="12">
    <source>
        <dbReference type="ARBA" id="ARBA00023157"/>
    </source>
</evidence>
<dbReference type="HOGENOM" id="CLU_036867_0_0_1"/>
<feature type="domain" description="EGF-like" evidence="15">
    <location>
        <begin position="95"/>
        <end position="134"/>
    </location>
</feature>
<dbReference type="PROSITE" id="PS50026">
    <property type="entry name" value="EGF_3"/>
    <property type="match status" value="3"/>
</dbReference>
<feature type="domain" description="EGF-like" evidence="15">
    <location>
        <begin position="175"/>
        <end position="213"/>
    </location>
</feature>
<dbReference type="SMART" id="SM00179">
    <property type="entry name" value="EGF_CA"/>
    <property type="match status" value="3"/>
</dbReference>
<dbReference type="Ensembl" id="ENSSHAT00000010084.2">
    <property type="protein sequence ID" value="ENSSHAP00000009996.2"/>
    <property type="gene ID" value="ENSSHAG00000008649.2"/>
</dbReference>
<dbReference type="PROSITE" id="PS00022">
    <property type="entry name" value="EGF_1"/>
    <property type="match status" value="1"/>
</dbReference>
<dbReference type="Pfam" id="PF00629">
    <property type="entry name" value="MAM"/>
    <property type="match status" value="1"/>
</dbReference>
<reference evidence="17 18" key="1">
    <citation type="journal article" date="2011" name="Proc. Natl. Acad. Sci. U.S.A.">
        <title>Genetic diversity and population structure of the endangered marsupial Sarcophilus harrisii (Tasmanian devil).</title>
        <authorList>
            <person name="Miller W."/>
            <person name="Hayes V.M."/>
            <person name="Ratan A."/>
            <person name="Petersen D.C."/>
            <person name="Wittekindt N.E."/>
            <person name="Miller J."/>
            <person name="Walenz B."/>
            <person name="Knight J."/>
            <person name="Qi J."/>
            <person name="Zhao F."/>
            <person name="Wang Q."/>
            <person name="Bedoya-Reina O.C."/>
            <person name="Katiyar N."/>
            <person name="Tomsho L.P."/>
            <person name="Kasson L.M."/>
            <person name="Hardie R.A."/>
            <person name="Woodbridge P."/>
            <person name="Tindall E.A."/>
            <person name="Bertelsen M.F."/>
            <person name="Dixon D."/>
            <person name="Pyecroft S."/>
            <person name="Helgen K.M."/>
            <person name="Lesk A.M."/>
            <person name="Pringle T.H."/>
            <person name="Patterson N."/>
            <person name="Zhang Y."/>
            <person name="Kreiss A."/>
            <person name="Woods G.M."/>
            <person name="Jones M.E."/>
            <person name="Schuster S.C."/>
        </authorList>
    </citation>
    <scope>NUCLEOTIDE SEQUENCE [LARGE SCALE GENOMIC DNA]</scope>
</reference>
<dbReference type="SUPFAM" id="SSF57184">
    <property type="entry name" value="Growth factor receptor domain"/>
    <property type="match status" value="1"/>
</dbReference>
<dbReference type="Gene3D" id="2.10.25.10">
    <property type="entry name" value="Laminin"/>
    <property type="match status" value="5"/>
</dbReference>
<dbReference type="GO" id="GO:0005509">
    <property type="term" value="F:calcium ion binding"/>
    <property type="evidence" value="ECO:0007669"/>
    <property type="project" value="InterPro"/>
</dbReference>
<dbReference type="InterPro" id="IPR009030">
    <property type="entry name" value="Growth_fac_rcpt_cys_sf"/>
</dbReference>
<name>G3W3J1_SARHA</name>